<proteinExistence type="predicted"/>
<accession>A0A1G5SHJ4</accession>
<dbReference type="AlphaFoldDB" id="A0A1G5SHJ4"/>
<evidence type="ECO:0000259" key="1">
    <source>
        <dbReference type="PROSITE" id="PS50146"/>
    </source>
</evidence>
<keyword evidence="3" id="KW-1185">Reference proteome</keyword>
<organism evidence="2 3">
    <name type="scientific">Nitrosomonas mobilis</name>
    <dbReference type="NCBI Taxonomy" id="51642"/>
    <lineage>
        <taxon>Bacteria</taxon>
        <taxon>Pseudomonadati</taxon>
        <taxon>Pseudomonadota</taxon>
        <taxon>Betaproteobacteria</taxon>
        <taxon>Nitrosomonadales</taxon>
        <taxon>Nitrosomonadaceae</taxon>
        <taxon>Nitrosomonas</taxon>
    </lineage>
</organism>
<dbReference type="Pfam" id="PF00781">
    <property type="entry name" value="DAGK_cat"/>
    <property type="match status" value="1"/>
</dbReference>
<dbReference type="InterPro" id="IPR001206">
    <property type="entry name" value="Diacylglycerol_kinase_cat_dom"/>
</dbReference>
<dbReference type="OrthoDB" id="8557048at2"/>
<feature type="domain" description="DAGKc" evidence="1">
    <location>
        <begin position="1"/>
        <end position="138"/>
    </location>
</feature>
<sequence>MIKTGLIFNPLGGQFRKRNTQIHKILANMPEVEQLQATNAEEFDQAVRVLLEKNVTWLIVAGGDGTLQGVINCLFAQLPPAQWPMLTIVPAGTTNMTALDLGMRGKPETVLRKIRQVMQQPVGQEIIKRPVLRIEQTGIKNVYGMLFGLGMIARGVKFSRSRVKQLGITGSIFTIMIVLRSIFGTFLGHPQAQWAPVCITEKDEAGNVRKKVYLFALVSALERLLLGMRPYWGRESAALHATFVTQCSKKFWIRIWLLMVGRGHHLRQADGYISYNTSRLELLLDDDYIVDGEVYQASSQHGPLRIYEDGPLHFRVL</sequence>
<dbReference type="InterPro" id="IPR017438">
    <property type="entry name" value="ATP-NAD_kinase_N"/>
</dbReference>
<gene>
    <name evidence="2" type="ORF">NSMM_630015</name>
</gene>
<dbReference type="InterPro" id="IPR016064">
    <property type="entry name" value="NAD/diacylglycerol_kinase_sf"/>
</dbReference>
<dbReference type="PROSITE" id="PS50146">
    <property type="entry name" value="DAGK"/>
    <property type="match status" value="1"/>
</dbReference>
<dbReference type="Proteomes" id="UP000198729">
    <property type="component" value="Unassembled WGS sequence"/>
</dbReference>
<evidence type="ECO:0000313" key="3">
    <source>
        <dbReference type="Proteomes" id="UP000198729"/>
    </source>
</evidence>
<evidence type="ECO:0000313" key="2">
    <source>
        <dbReference type="EMBL" id="SCZ86654.1"/>
    </source>
</evidence>
<protein>
    <submittedName>
        <fullName evidence="2">DAG-kinase catalytic domain (Presumed)</fullName>
    </submittedName>
</protein>
<dbReference type="GO" id="GO:0016301">
    <property type="term" value="F:kinase activity"/>
    <property type="evidence" value="ECO:0007669"/>
    <property type="project" value="UniProtKB-KW"/>
</dbReference>
<reference evidence="2 3" key="1">
    <citation type="submission" date="2016-10" db="EMBL/GenBank/DDBJ databases">
        <authorList>
            <person name="de Groot N.N."/>
        </authorList>
    </citation>
    <scope>NUCLEOTIDE SEQUENCE [LARGE SCALE GENOMIC DNA]</scope>
    <source>
        <strain evidence="2">1</strain>
    </source>
</reference>
<name>A0A1G5SHJ4_9PROT</name>
<dbReference type="Gene3D" id="3.40.50.10330">
    <property type="entry name" value="Probable inorganic polyphosphate/atp-NAD kinase, domain 1"/>
    <property type="match status" value="1"/>
</dbReference>
<dbReference type="EMBL" id="FMWO01000073">
    <property type="protein sequence ID" value="SCZ86654.1"/>
    <property type="molecule type" value="Genomic_DNA"/>
</dbReference>
<dbReference type="SUPFAM" id="SSF111331">
    <property type="entry name" value="NAD kinase/diacylglycerol kinase-like"/>
    <property type="match status" value="1"/>
</dbReference>
<dbReference type="STRING" id="51642.NSMM_630015"/>
<keyword evidence="2" id="KW-0418">Kinase</keyword>
<keyword evidence="2" id="KW-0808">Transferase</keyword>
<dbReference type="RefSeq" id="WP_090287831.1">
    <property type="nucleotide sequence ID" value="NZ_FMWO01000073.1"/>
</dbReference>